<dbReference type="InterPro" id="IPR035090">
    <property type="entry name" value="Pyridoxal_P_attach_site"/>
</dbReference>
<reference evidence="11" key="1">
    <citation type="submission" date="2020-01" db="EMBL/GenBank/DDBJ databases">
        <title>Development of genomics and gene disruption for Polysphondylium violaceum indicates a role for the polyketide synthase stlB in stalk morphogenesis.</title>
        <authorList>
            <person name="Narita B."/>
            <person name="Kawabe Y."/>
            <person name="Kin K."/>
            <person name="Saito T."/>
            <person name="Gibbs R."/>
            <person name="Kuspa A."/>
            <person name="Muzny D."/>
            <person name="Queller D."/>
            <person name="Richards S."/>
            <person name="Strassman J."/>
            <person name="Sucgang R."/>
            <person name="Worley K."/>
            <person name="Schaap P."/>
        </authorList>
    </citation>
    <scope>NUCLEOTIDE SEQUENCE</scope>
    <source>
        <strain evidence="11">QSvi11</strain>
    </source>
</reference>
<comment type="cofactor">
    <cofactor evidence="2 9">
        <name>pyridoxal 5'-phosphate</name>
        <dbReference type="ChEBI" id="CHEBI:597326"/>
    </cofactor>
</comment>
<dbReference type="InterPro" id="IPR000811">
    <property type="entry name" value="Glyco_trans_35"/>
</dbReference>
<comment type="caution">
    <text evidence="11">The sequence shown here is derived from an EMBL/GenBank/DDBJ whole genome shotgun (WGS) entry which is preliminary data.</text>
</comment>
<keyword evidence="12" id="KW-1185">Reference proteome</keyword>
<dbReference type="GO" id="GO:0008184">
    <property type="term" value="F:glycogen phosphorylase activity"/>
    <property type="evidence" value="ECO:0007669"/>
    <property type="project" value="InterPro"/>
</dbReference>
<dbReference type="EMBL" id="AJWJ01000223">
    <property type="protein sequence ID" value="KAF2073157.1"/>
    <property type="molecule type" value="Genomic_DNA"/>
</dbReference>
<dbReference type="NCBIfam" id="TIGR02093">
    <property type="entry name" value="P_ylase"/>
    <property type="match status" value="1"/>
</dbReference>
<comment type="function">
    <text evidence="9">Allosteric enzyme that catalyzes the rate-limiting step in glycogen catabolism, the phosphorolytic cleavage of glycogen to produce glucose-1-phosphate, and plays a central role in maintaining cellular and organismal glucose homeostasis.</text>
</comment>
<evidence type="ECO:0000256" key="4">
    <source>
        <dbReference type="ARBA" id="ARBA00022676"/>
    </source>
</evidence>
<keyword evidence="4 9" id="KW-0328">Glycosyltransferase</keyword>
<dbReference type="OrthoDB" id="9215500at2759"/>
<keyword evidence="7 9" id="KW-0119">Carbohydrate metabolism</keyword>
<gene>
    <name evidence="11" type="ORF">CYY_005546</name>
</gene>
<feature type="modified residue" description="N6-(pyridoxal phosphate)lysine" evidence="8">
    <location>
        <position position="743"/>
    </location>
</feature>
<feature type="region of interest" description="Disordered" evidence="10">
    <location>
        <begin position="1"/>
        <end position="49"/>
    </location>
</feature>
<feature type="compositionally biased region" description="Polar residues" evidence="10">
    <location>
        <begin position="18"/>
        <end position="28"/>
    </location>
</feature>
<accession>A0A8J4V428</accession>
<evidence type="ECO:0000256" key="7">
    <source>
        <dbReference type="ARBA" id="ARBA00023277"/>
    </source>
</evidence>
<evidence type="ECO:0000256" key="2">
    <source>
        <dbReference type="ARBA" id="ARBA00001933"/>
    </source>
</evidence>
<evidence type="ECO:0000256" key="5">
    <source>
        <dbReference type="ARBA" id="ARBA00022679"/>
    </source>
</evidence>
<dbReference type="PROSITE" id="PS00102">
    <property type="entry name" value="PHOSPHORYLASE"/>
    <property type="match status" value="1"/>
</dbReference>
<evidence type="ECO:0000256" key="8">
    <source>
        <dbReference type="PIRSR" id="PIRSR000460-1"/>
    </source>
</evidence>
<dbReference type="GO" id="GO:0005980">
    <property type="term" value="P:glycogen catabolic process"/>
    <property type="evidence" value="ECO:0007669"/>
    <property type="project" value="TreeGrafter"/>
</dbReference>
<dbReference type="CDD" id="cd04300">
    <property type="entry name" value="GT35_Glycogen_Phosphorylase"/>
    <property type="match status" value="1"/>
</dbReference>
<dbReference type="Gene3D" id="3.40.50.2000">
    <property type="entry name" value="Glycogen Phosphorylase B"/>
    <property type="match status" value="2"/>
</dbReference>
<dbReference type="PANTHER" id="PTHR11468">
    <property type="entry name" value="GLYCOGEN PHOSPHORYLASE"/>
    <property type="match status" value="1"/>
</dbReference>
<dbReference type="AlphaFoldDB" id="A0A8J4V428"/>
<dbReference type="PIRSF" id="PIRSF000460">
    <property type="entry name" value="Pprylas_GlgP"/>
    <property type="match status" value="1"/>
</dbReference>
<evidence type="ECO:0000256" key="10">
    <source>
        <dbReference type="SAM" id="MobiDB-lite"/>
    </source>
</evidence>
<organism evidence="11 12">
    <name type="scientific">Polysphondylium violaceum</name>
    <dbReference type="NCBI Taxonomy" id="133409"/>
    <lineage>
        <taxon>Eukaryota</taxon>
        <taxon>Amoebozoa</taxon>
        <taxon>Evosea</taxon>
        <taxon>Eumycetozoa</taxon>
        <taxon>Dictyostelia</taxon>
        <taxon>Dictyosteliales</taxon>
        <taxon>Dictyosteliaceae</taxon>
        <taxon>Polysphondylium</taxon>
    </lineage>
</organism>
<dbReference type="Pfam" id="PF00343">
    <property type="entry name" value="Phosphorylase"/>
    <property type="match status" value="1"/>
</dbReference>
<comment type="catalytic activity">
    <reaction evidence="1 9">
        <text>[(1-&gt;4)-alpha-D-glucosyl](n) + phosphate = [(1-&gt;4)-alpha-D-glucosyl](n-1) + alpha-D-glucose 1-phosphate</text>
        <dbReference type="Rhea" id="RHEA:41732"/>
        <dbReference type="Rhea" id="RHEA-COMP:9584"/>
        <dbReference type="Rhea" id="RHEA-COMP:9586"/>
        <dbReference type="ChEBI" id="CHEBI:15444"/>
        <dbReference type="ChEBI" id="CHEBI:43474"/>
        <dbReference type="ChEBI" id="CHEBI:58601"/>
        <dbReference type="EC" id="2.4.1.1"/>
    </reaction>
</comment>
<dbReference type="Proteomes" id="UP000695562">
    <property type="component" value="Unassembled WGS sequence"/>
</dbReference>
<keyword evidence="5 9" id="KW-0808">Transferase</keyword>
<sequence>MQEDKKFDSPSGIGRPTLNRSGSISATGFPQRISRENSQSKIDNSHIKSKPQEIQSNLTTIDEKLFKQRPIDKEDERQLLWAFLASYLPDDKSSLQKQFVQHVEFTLAQTRTEATNFSGFQALSYCIRERLIERWKDTILFFKQKNVKQVNYLSLEFLIGRSLQNSLGALGLTGKYSDALKDLGFQLEDLYDEERDAGLGNGGLGRLAACFMDSLATCNFPGFGYGLRYKFGMFYQTLVDGEQVELPDYWLNYGSPWEIERLDVSYPIGFCGTCKEVEENGKKVWKWEPAEEMLAVAYDYPIPGFKTFNTLNIRLWSSKPSSQFNLESFNRGDYLGAIREKEQCENITNVLYPNDNTMQGKELRLKQQFLFVSATIQDIITQFKETGKPFSEFHNSHAIQLNDTHPTLGILELMRLLIDNEGLSWDQAWSITTKTFSYTNHTVLPEALERWSVGMVEHLLPRHIRILYEINDQFLKLVEKKWPGDMEKRRTLSIIDEDHGKFIRMASLAIVGSHTINGVAVLHSELVKSDVFPLFYALWPEKFQNKTNGVTPRRWIQQANPDLANLFTKSLNSDRWLVQLDLIKDLKNMADNASFQKDWMEIKRANKIRLAKYIEKTCDIVVNCDVLFDCQVKRFHEYKRQLLNILGVIHRYLEIKKGIKTAPRVIIFGGKAAPGYYMAKNIIKLINNVAEVVNNDPAVGDQLKIVFIPNYCVSNAEIIIPASDISQHISTAGTEASGTSNMKFSMNGGLILGTLDGANIEIREAIGKENMYIFGAKTEDVNNARKKIHNGTFKPDPRFVSVITAIEENTFGEYEQFKPIVDSITSGNDHYIVSFDFGSYVDAQIQIDNDYYKNKAGWAKKSILASVLCGTFSSDRTIKEYASQIWGIEEWKKPGPVHLSNEEAKSLLDKRDNPMIGSPNDVNAISIERLSPLTFVKQTSTSPLVVVNQNELGVKKQAFIPKNTTKGFAPSSGNPTN</sequence>
<name>A0A8J4V428_9MYCE</name>
<proteinExistence type="inferred from homology"/>
<evidence type="ECO:0000256" key="3">
    <source>
        <dbReference type="ARBA" id="ARBA00006047"/>
    </source>
</evidence>
<dbReference type="SUPFAM" id="SSF53756">
    <property type="entry name" value="UDP-Glycosyltransferase/glycogen phosphorylase"/>
    <property type="match status" value="1"/>
</dbReference>
<evidence type="ECO:0000313" key="12">
    <source>
        <dbReference type="Proteomes" id="UP000695562"/>
    </source>
</evidence>
<dbReference type="GO" id="GO:0030170">
    <property type="term" value="F:pyridoxal phosphate binding"/>
    <property type="evidence" value="ECO:0007669"/>
    <property type="project" value="InterPro"/>
</dbReference>
<evidence type="ECO:0000256" key="1">
    <source>
        <dbReference type="ARBA" id="ARBA00001275"/>
    </source>
</evidence>
<evidence type="ECO:0000256" key="9">
    <source>
        <dbReference type="RuleBase" id="RU000587"/>
    </source>
</evidence>
<protein>
    <recommendedName>
        <fullName evidence="9">Alpha-1,4 glucan phosphorylase</fullName>
        <ecNumber evidence="9">2.4.1.1</ecNumber>
    </recommendedName>
</protein>
<evidence type="ECO:0000256" key="6">
    <source>
        <dbReference type="ARBA" id="ARBA00022898"/>
    </source>
</evidence>
<keyword evidence="6 8" id="KW-0663">Pyridoxal phosphate</keyword>
<dbReference type="FunFam" id="3.40.50.2000:FF:000002">
    <property type="entry name" value="Alpha-1,4 glucan phosphorylase"/>
    <property type="match status" value="1"/>
</dbReference>
<evidence type="ECO:0000313" key="11">
    <source>
        <dbReference type="EMBL" id="KAF2073157.1"/>
    </source>
</evidence>
<dbReference type="GO" id="GO:0005737">
    <property type="term" value="C:cytoplasm"/>
    <property type="evidence" value="ECO:0007669"/>
    <property type="project" value="TreeGrafter"/>
</dbReference>
<dbReference type="GO" id="GO:0051591">
    <property type="term" value="P:response to cAMP"/>
    <property type="evidence" value="ECO:0007669"/>
    <property type="project" value="UniProtKB-ARBA"/>
</dbReference>
<dbReference type="PANTHER" id="PTHR11468:SF2">
    <property type="entry name" value="GLYCOGEN PHOSPHORYLASE 2"/>
    <property type="match status" value="1"/>
</dbReference>
<comment type="similarity">
    <text evidence="3 9">Belongs to the glycogen phosphorylase family.</text>
</comment>
<dbReference type="InterPro" id="IPR011833">
    <property type="entry name" value="Glycg_phsphrylas"/>
</dbReference>
<dbReference type="EC" id="2.4.1.1" evidence="9"/>